<dbReference type="PANTHER" id="PTHR47926:SF347">
    <property type="entry name" value="PENTATRICOPEPTIDE REPEAT-CONTAINING PROTEIN"/>
    <property type="match status" value="1"/>
</dbReference>
<feature type="repeat" description="PPR" evidence="2">
    <location>
        <begin position="146"/>
        <end position="180"/>
    </location>
</feature>
<dbReference type="OrthoDB" id="428771at2759"/>
<keyword evidence="3" id="KW-1185">Reference proteome</keyword>
<dbReference type="PANTHER" id="PTHR47926">
    <property type="entry name" value="PENTATRICOPEPTIDE REPEAT-CONTAINING PROTEIN"/>
    <property type="match status" value="1"/>
</dbReference>
<sequence length="530" mass="59349">MSLVSRLVGIPKTKSSYGTFTTNVLKPHKGVEHAKNLFDETSNRDLWSLNALLAAQVRNGDAHAAWHLFRKMHRTRHDLDSYTFTPVIGASTALADLKRGRQVHALVIKTGAVSETVTQTAVMDMYSKCGHLSESVRLFKETRSKDVVTWNTMISGFLCHNLTRDALRVFEAMRKSGVHFSDFTLCSVLKACASLKALKQGREAHALVIVRACDMLVLGTALIDFYSSCGLMDEAINVFRNLNCRKDDAIYNSLVSGCVRNRKYKEAFSIMNYMKPNEIALTSILSACSECSDLWIGKQIHCVTIRLGFEWDTQLLNTLLDMYAKCGKISIARFLFDRIPQKNVVSWTSIIDAYGSHGYGAKALEMFDKMSKEQTGVSPNSVTFLAVLSACGHSGLVEKGRECFVSMRLEHGIIPRSEHYACFIDLLGRAGQLEEAWGVFYDMQKMGNEPMGAVWAALLNACRINLDVKRGEFVARRLLELEPDKPGNYILLSNFYAAIGRWDVVEELRNLLREKSLSKEAGSSWITIEC</sequence>
<dbReference type="NCBIfam" id="TIGR00756">
    <property type="entry name" value="PPR"/>
    <property type="match status" value="6"/>
</dbReference>
<dbReference type="Pfam" id="PF01535">
    <property type="entry name" value="PPR"/>
    <property type="match status" value="4"/>
</dbReference>
<dbReference type="Gene3D" id="1.25.40.10">
    <property type="entry name" value="Tetratricopeptide repeat domain"/>
    <property type="match status" value="4"/>
</dbReference>
<reference evidence="4" key="1">
    <citation type="submission" date="2025-08" db="UniProtKB">
        <authorList>
            <consortium name="RefSeq"/>
        </authorList>
    </citation>
    <scope>IDENTIFICATION</scope>
</reference>
<accession>A0A1U8Q507</accession>
<name>A0A1U8Q507_NELNU</name>
<dbReference type="InterPro" id="IPR046848">
    <property type="entry name" value="E_motif"/>
</dbReference>
<dbReference type="GO" id="GO:0003723">
    <property type="term" value="F:RNA binding"/>
    <property type="evidence" value="ECO:0007669"/>
    <property type="project" value="InterPro"/>
</dbReference>
<organism evidence="3 4">
    <name type="scientific">Nelumbo nucifera</name>
    <name type="common">Sacred lotus</name>
    <dbReference type="NCBI Taxonomy" id="4432"/>
    <lineage>
        <taxon>Eukaryota</taxon>
        <taxon>Viridiplantae</taxon>
        <taxon>Streptophyta</taxon>
        <taxon>Embryophyta</taxon>
        <taxon>Tracheophyta</taxon>
        <taxon>Spermatophyta</taxon>
        <taxon>Magnoliopsida</taxon>
        <taxon>Proteales</taxon>
        <taxon>Nelumbonaceae</taxon>
        <taxon>Nelumbo</taxon>
    </lineage>
</organism>
<dbReference type="InterPro" id="IPR011990">
    <property type="entry name" value="TPR-like_helical_dom_sf"/>
</dbReference>
<feature type="repeat" description="PPR" evidence="2">
    <location>
        <begin position="247"/>
        <end position="281"/>
    </location>
</feature>
<evidence type="ECO:0000256" key="2">
    <source>
        <dbReference type="PROSITE-ProRule" id="PRU00708"/>
    </source>
</evidence>
<dbReference type="GeneID" id="109114634"/>
<dbReference type="InterPro" id="IPR046960">
    <property type="entry name" value="PPR_At4g14850-like_plant"/>
</dbReference>
<dbReference type="Pfam" id="PF20431">
    <property type="entry name" value="E_motif"/>
    <property type="match status" value="1"/>
</dbReference>
<dbReference type="Pfam" id="PF13041">
    <property type="entry name" value="PPR_2"/>
    <property type="match status" value="2"/>
</dbReference>
<protein>
    <submittedName>
        <fullName evidence="4">Pentatricopeptide repeat-containing protein At5g66500, mitochondrial</fullName>
    </submittedName>
</protein>
<dbReference type="GO" id="GO:0009451">
    <property type="term" value="P:RNA modification"/>
    <property type="evidence" value="ECO:0007669"/>
    <property type="project" value="InterPro"/>
</dbReference>
<proteinExistence type="predicted"/>
<feature type="repeat" description="PPR" evidence="2">
    <location>
        <begin position="416"/>
        <end position="450"/>
    </location>
</feature>
<dbReference type="InterPro" id="IPR002885">
    <property type="entry name" value="PPR_rpt"/>
</dbReference>
<dbReference type="InParanoid" id="A0A1U8Q507"/>
<dbReference type="AlphaFoldDB" id="A0A1U8Q507"/>
<dbReference type="KEGG" id="nnu:109114634"/>
<dbReference type="FunFam" id="1.25.40.10:FF:000090">
    <property type="entry name" value="Pentatricopeptide repeat-containing protein, chloroplastic"/>
    <property type="match status" value="1"/>
</dbReference>
<keyword evidence="1" id="KW-0677">Repeat</keyword>
<dbReference type="FunCoup" id="A0A1U8Q507">
    <property type="interactions" value="72"/>
</dbReference>
<gene>
    <name evidence="4" type="primary">LOC109114634</name>
</gene>
<evidence type="ECO:0000313" key="4">
    <source>
        <dbReference type="RefSeq" id="XP_019053140.1"/>
    </source>
</evidence>
<dbReference type="RefSeq" id="XP_019053140.1">
    <property type="nucleotide sequence ID" value="XM_019197595.1"/>
</dbReference>
<dbReference type="Proteomes" id="UP000189703">
    <property type="component" value="Unplaced"/>
</dbReference>
<dbReference type="PROSITE" id="PS51375">
    <property type="entry name" value="PPR"/>
    <property type="match status" value="5"/>
</dbReference>
<evidence type="ECO:0000256" key="1">
    <source>
        <dbReference type="ARBA" id="ARBA00022737"/>
    </source>
</evidence>
<feature type="repeat" description="PPR" evidence="2">
    <location>
        <begin position="343"/>
        <end position="373"/>
    </location>
</feature>
<evidence type="ECO:0000313" key="3">
    <source>
        <dbReference type="Proteomes" id="UP000189703"/>
    </source>
</evidence>
<dbReference type="OMA" id="HARPCAA"/>
<dbReference type="FunFam" id="1.25.40.10:FF:000382">
    <property type="entry name" value="Pentatricopeptide repeat-containing protein"/>
    <property type="match status" value="1"/>
</dbReference>
<feature type="repeat" description="PPR" evidence="2">
    <location>
        <begin position="380"/>
        <end position="415"/>
    </location>
</feature>